<dbReference type="Pfam" id="PF09544">
    <property type="entry name" value="DUF2381"/>
    <property type="match status" value="1"/>
</dbReference>
<feature type="signal peptide" evidence="2">
    <location>
        <begin position="1"/>
        <end position="22"/>
    </location>
</feature>
<accession>A0ABT4AE81</accession>
<dbReference type="EMBL" id="JAPNKA010000001">
    <property type="protein sequence ID" value="MCY1079955.1"/>
    <property type="molecule type" value="Genomic_DNA"/>
</dbReference>
<keyword evidence="2" id="KW-0732">Signal</keyword>
<dbReference type="InterPro" id="IPR011754">
    <property type="entry name" value="Mxa_paralog_2268"/>
</dbReference>
<comment type="caution">
    <text evidence="3">The sequence shown here is derived from an EMBL/GenBank/DDBJ whole genome shotgun (WGS) entry which is preliminary data.</text>
</comment>
<gene>
    <name evidence="3" type="ORF">OV287_36450</name>
</gene>
<organism evidence="3 4">
    <name type="scientific">Archangium lansingense</name>
    <dbReference type="NCBI Taxonomy" id="2995310"/>
    <lineage>
        <taxon>Bacteria</taxon>
        <taxon>Pseudomonadati</taxon>
        <taxon>Myxococcota</taxon>
        <taxon>Myxococcia</taxon>
        <taxon>Myxococcales</taxon>
        <taxon>Cystobacterineae</taxon>
        <taxon>Archangiaceae</taxon>
        <taxon>Archangium</taxon>
    </lineage>
</organism>
<dbReference type="NCBIfam" id="TIGR02268">
    <property type="entry name" value="Myxococcus xanthus paralogous family TIGR02268"/>
    <property type="match status" value="1"/>
</dbReference>
<dbReference type="RefSeq" id="WP_267538640.1">
    <property type="nucleotide sequence ID" value="NZ_JAPNKA010000001.1"/>
</dbReference>
<dbReference type="Proteomes" id="UP001207654">
    <property type="component" value="Unassembled WGS sequence"/>
</dbReference>
<name>A0ABT4AE81_9BACT</name>
<evidence type="ECO:0000313" key="3">
    <source>
        <dbReference type="EMBL" id="MCY1079955.1"/>
    </source>
</evidence>
<sequence>MFASPSIALLILVLLVGTSATAQTCLPPGEAEGRCIELTADGTNQVPEVQISPGQPTTFSFDSDVRADEMTLENRERFKVAPGKRLITLEPSEKIRGEKPSTLTVCFADGAAPPCMAFRLVVHPAIGERRVEIFRHPRPVESVQAELKKSYEENARLRAENARLRAERDGPDGLTGLLTSGMMDERGIPCSDVNFILRPKAALSALWVITCRAPGRMLMRVVLQNPDGATPWTTQGAKLVGSRGEELEGSIWPQGPVLPGEQLTLFIEVRTEDLQTAGPFLLKLWESNGPRSVTLGNVTFPALAEKPEP</sequence>
<reference evidence="3 4" key="1">
    <citation type="submission" date="2022-11" db="EMBL/GenBank/DDBJ databases">
        <title>Minimal conservation of predation-associated metabolite biosynthetic gene clusters underscores biosynthetic potential of Myxococcota including descriptions for ten novel species: Archangium lansinium sp. nov., Myxococcus landrumus sp. nov., Nannocystis bai.</title>
        <authorList>
            <person name="Ahearne A."/>
            <person name="Stevens C."/>
            <person name="Phillips K."/>
        </authorList>
    </citation>
    <scope>NUCLEOTIDE SEQUENCE [LARGE SCALE GENOMIC DNA]</scope>
    <source>
        <strain evidence="3 4">MIWBW</strain>
    </source>
</reference>
<feature type="chain" id="PRO_5047019356" evidence="2">
    <location>
        <begin position="23"/>
        <end position="309"/>
    </location>
</feature>
<evidence type="ECO:0000313" key="4">
    <source>
        <dbReference type="Proteomes" id="UP001207654"/>
    </source>
</evidence>
<evidence type="ECO:0000256" key="1">
    <source>
        <dbReference type="SAM" id="Coils"/>
    </source>
</evidence>
<keyword evidence="1" id="KW-0175">Coiled coil</keyword>
<proteinExistence type="predicted"/>
<keyword evidence="4" id="KW-1185">Reference proteome</keyword>
<protein>
    <submittedName>
        <fullName evidence="3">DUF2381 family protein</fullName>
    </submittedName>
</protein>
<evidence type="ECO:0000256" key="2">
    <source>
        <dbReference type="SAM" id="SignalP"/>
    </source>
</evidence>
<feature type="coiled-coil region" evidence="1">
    <location>
        <begin position="140"/>
        <end position="167"/>
    </location>
</feature>